<gene>
    <name evidence="7" type="ORF">UFOPK1726_00862</name>
</gene>
<dbReference type="EMBL" id="CAEZTT010000100">
    <property type="protein sequence ID" value="CAB4580206.1"/>
    <property type="molecule type" value="Genomic_DNA"/>
</dbReference>
<dbReference type="Pfam" id="PF01475">
    <property type="entry name" value="FUR"/>
    <property type="match status" value="1"/>
</dbReference>
<dbReference type="GO" id="GO:0003700">
    <property type="term" value="F:DNA-binding transcription factor activity"/>
    <property type="evidence" value="ECO:0007669"/>
    <property type="project" value="InterPro"/>
</dbReference>
<dbReference type="CDD" id="cd07153">
    <property type="entry name" value="Fur_like"/>
    <property type="match status" value="1"/>
</dbReference>
<dbReference type="InterPro" id="IPR036390">
    <property type="entry name" value="WH_DNA-bd_sf"/>
</dbReference>
<name>A0A6J6EVI9_9ZZZZ</name>
<protein>
    <submittedName>
        <fullName evidence="7">Unannotated protein</fullName>
    </submittedName>
</protein>
<evidence type="ECO:0000256" key="3">
    <source>
        <dbReference type="ARBA" id="ARBA00022833"/>
    </source>
</evidence>
<dbReference type="Gene3D" id="1.10.10.10">
    <property type="entry name" value="Winged helix-like DNA-binding domain superfamily/Winged helix DNA-binding domain"/>
    <property type="match status" value="1"/>
</dbReference>
<evidence type="ECO:0000256" key="4">
    <source>
        <dbReference type="ARBA" id="ARBA00023015"/>
    </source>
</evidence>
<proteinExistence type="inferred from homology"/>
<dbReference type="InterPro" id="IPR043135">
    <property type="entry name" value="Fur_C"/>
</dbReference>
<keyword evidence="5" id="KW-0238">DNA-binding</keyword>
<dbReference type="AlphaFoldDB" id="A0A6J6EVI9"/>
<accession>A0A6J6EVI9</accession>
<dbReference type="SUPFAM" id="SSF46785">
    <property type="entry name" value="Winged helix' DNA-binding domain"/>
    <property type="match status" value="1"/>
</dbReference>
<dbReference type="GO" id="GO:1900376">
    <property type="term" value="P:regulation of secondary metabolite biosynthetic process"/>
    <property type="evidence" value="ECO:0007669"/>
    <property type="project" value="TreeGrafter"/>
</dbReference>
<reference evidence="7" key="1">
    <citation type="submission" date="2020-05" db="EMBL/GenBank/DDBJ databases">
        <authorList>
            <person name="Chiriac C."/>
            <person name="Salcher M."/>
            <person name="Ghai R."/>
            <person name="Kavagutti S V."/>
        </authorList>
    </citation>
    <scope>NUCLEOTIDE SEQUENCE</scope>
</reference>
<evidence type="ECO:0000256" key="1">
    <source>
        <dbReference type="ARBA" id="ARBA00007957"/>
    </source>
</evidence>
<dbReference type="GO" id="GO:0000976">
    <property type="term" value="F:transcription cis-regulatory region binding"/>
    <property type="evidence" value="ECO:0007669"/>
    <property type="project" value="TreeGrafter"/>
</dbReference>
<dbReference type="InterPro" id="IPR036388">
    <property type="entry name" value="WH-like_DNA-bd_sf"/>
</dbReference>
<dbReference type="GO" id="GO:0008270">
    <property type="term" value="F:zinc ion binding"/>
    <property type="evidence" value="ECO:0007669"/>
    <property type="project" value="TreeGrafter"/>
</dbReference>
<dbReference type="GO" id="GO:0045892">
    <property type="term" value="P:negative regulation of DNA-templated transcription"/>
    <property type="evidence" value="ECO:0007669"/>
    <property type="project" value="TreeGrafter"/>
</dbReference>
<keyword evidence="6" id="KW-0804">Transcription</keyword>
<evidence type="ECO:0000256" key="5">
    <source>
        <dbReference type="ARBA" id="ARBA00023125"/>
    </source>
</evidence>
<dbReference type="Gene3D" id="3.30.1490.190">
    <property type="match status" value="1"/>
</dbReference>
<evidence type="ECO:0000256" key="6">
    <source>
        <dbReference type="ARBA" id="ARBA00023163"/>
    </source>
</evidence>
<sequence length="138" mass="15131">MTRSDKLKSVGLRVTQQRQLVLAALDAIRHGTPEEILTEVTKTAPGVNLSTIYRCLEVLEKSNLITHTHLGHGAPTYHVVDGDPHIHLRCSNCQRVFSLPAALAEATSTAIKANNGFVIDPYHITFEGLCENCTKDSK</sequence>
<organism evidence="7">
    <name type="scientific">freshwater metagenome</name>
    <dbReference type="NCBI Taxonomy" id="449393"/>
    <lineage>
        <taxon>unclassified sequences</taxon>
        <taxon>metagenomes</taxon>
        <taxon>ecological metagenomes</taxon>
    </lineage>
</organism>
<evidence type="ECO:0000256" key="2">
    <source>
        <dbReference type="ARBA" id="ARBA00022491"/>
    </source>
</evidence>
<dbReference type="PANTHER" id="PTHR33202">
    <property type="entry name" value="ZINC UPTAKE REGULATION PROTEIN"/>
    <property type="match status" value="1"/>
</dbReference>
<keyword evidence="2" id="KW-0678">Repressor</keyword>
<dbReference type="PANTHER" id="PTHR33202:SF7">
    <property type="entry name" value="FERRIC UPTAKE REGULATION PROTEIN"/>
    <property type="match status" value="1"/>
</dbReference>
<keyword evidence="3" id="KW-0862">Zinc</keyword>
<evidence type="ECO:0000313" key="7">
    <source>
        <dbReference type="EMBL" id="CAB4580206.1"/>
    </source>
</evidence>
<comment type="similarity">
    <text evidence="1">Belongs to the Fur family.</text>
</comment>
<keyword evidence="4" id="KW-0805">Transcription regulation</keyword>
<dbReference type="InterPro" id="IPR002481">
    <property type="entry name" value="FUR"/>
</dbReference>